<feature type="chain" id="PRO_5003316101" description="Trehalase" evidence="5">
    <location>
        <begin position="31"/>
        <end position="570"/>
    </location>
</feature>
<dbReference type="InterPro" id="IPR008928">
    <property type="entry name" value="6-hairpin_glycosidase_sf"/>
</dbReference>
<dbReference type="Gene3D" id="1.50.10.10">
    <property type="match status" value="1"/>
</dbReference>
<feature type="signal peptide" evidence="5">
    <location>
        <begin position="1"/>
        <end position="30"/>
    </location>
</feature>
<comment type="similarity">
    <text evidence="1 4">Belongs to the glycosyl hydrolase 37 family.</text>
</comment>
<dbReference type="OrthoDB" id="3542292at2759"/>
<comment type="catalytic activity">
    <reaction evidence="4">
        <text>alpha,alpha-trehalose + H2O = alpha-D-glucose + beta-D-glucose</text>
        <dbReference type="Rhea" id="RHEA:32675"/>
        <dbReference type="ChEBI" id="CHEBI:15377"/>
        <dbReference type="ChEBI" id="CHEBI:15903"/>
        <dbReference type="ChEBI" id="CHEBI:16551"/>
        <dbReference type="ChEBI" id="CHEBI:17925"/>
        <dbReference type="EC" id="3.2.1.28"/>
    </reaction>
</comment>
<dbReference type="KEGG" id="dfa:DFA_08929"/>
<dbReference type="SUPFAM" id="SSF48208">
    <property type="entry name" value="Six-hairpin glycosidases"/>
    <property type="match status" value="1"/>
</dbReference>
<sequence length="570" mass="64877">MHSCNNIITIVLFSLVSLLLYHHHGVLVNAIPCTHPVYCTGQLLETVQLAQVFNDSKTFVDMPLRQSPELVLSSFQQLLANTSNEGGPNKQQLTDFINTYFYPAGYEVQAATPVDWIPHPRFLSHIKDPQLKMFGEAVHKMWNDLYRVFNHTGLCQDCYTSVQVENPFIIAGSRFREFYYWDSYWMVIGLLVSEMTATVRGMIANDLALIQLYGFVPNGGRIYYSDRSQPPLLTQMVERYFDATNDVSILEQGLPTLDAEYQFWMTQRSVNVKGFKLNLYNATTPSPRPESFYEDYTMAQSLPVGADQTFFYSSIASAAESGMDFSTRWMKPGSMDLETIETIEIVPVDLNSILYRNELTLARFHLALGNSPMHAYYKNQASQRAKAINSVFWDPVNLQWFDYHLDTNQLQTEYYITNFHPLWAKVYQEDPITFNSTVLSNILNKARPIFMNFVGGVPTSLINSGQQWDFPNAWAPLEYFLVEGLLATELVDGKMMAFDMVERWITTNYCGWQETLQSNGGVLFEKYNVTDIGLPGGGGEYAVQTGFGWSNGFALNLLSKYGNTITLRSC</sequence>
<evidence type="ECO:0000256" key="3">
    <source>
        <dbReference type="ARBA" id="ARBA00023295"/>
    </source>
</evidence>
<evidence type="ECO:0000313" key="6">
    <source>
        <dbReference type="EMBL" id="EGG17928.1"/>
    </source>
</evidence>
<dbReference type="RefSeq" id="XP_004356412.1">
    <property type="nucleotide sequence ID" value="XM_004356359.1"/>
</dbReference>
<dbReference type="Proteomes" id="UP000007797">
    <property type="component" value="Unassembled WGS sequence"/>
</dbReference>
<dbReference type="PRINTS" id="PR00744">
    <property type="entry name" value="GLHYDRLASE37"/>
</dbReference>
<evidence type="ECO:0000256" key="4">
    <source>
        <dbReference type="RuleBase" id="RU361180"/>
    </source>
</evidence>
<dbReference type="OMA" id="RYWDASD"/>
<dbReference type="EMBL" id="GL883021">
    <property type="protein sequence ID" value="EGG17928.1"/>
    <property type="molecule type" value="Genomic_DNA"/>
</dbReference>
<dbReference type="EC" id="3.2.1.28" evidence="4"/>
<dbReference type="STRING" id="1054147.F4Q535"/>
<dbReference type="GO" id="GO:0004555">
    <property type="term" value="F:alpha,alpha-trehalase activity"/>
    <property type="evidence" value="ECO:0007669"/>
    <property type="project" value="UniProtKB-EC"/>
</dbReference>
<protein>
    <recommendedName>
        <fullName evidence="4">Trehalase</fullName>
        <ecNumber evidence="4">3.2.1.28</ecNumber>
    </recommendedName>
    <alternativeName>
        <fullName evidence="4">Alpha-trehalose glucohydrolase</fullName>
    </alternativeName>
</protein>
<dbReference type="GO" id="GO:0005993">
    <property type="term" value="P:trehalose catabolic process"/>
    <property type="evidence" value="ECO:0007669"/>
    <property type="project" value="TreeGrafter"/>
</dbReference>
<dbReference type="InterPro" id="IPR018232">
    <property type="entry name" value="Glyco_hydro_37_CS"/>
</dbReference>
<dbReference type="PANTHER" id="PTHR23403">
    <property type="entry name" value="TREHALASE"/>
    <property type="match status" value="1"/>
</dbReference>
<proteinExistence type="inferred from homology"/>
<evidence type="ECO:0000256" key="2">
    <source>
        <dbReference type="ARBA" id="ARBA00022801"/>
    </source>
</evidence>
<keyword evidence="2 4" id="KW-0378">Hydrolase</keyword>
<keyword evidence="5" id="KW-0732">Signal</keyword>
<name>F4Q535_CACFS</name>
<dbReference type="GeneID" id="14868788"/>
<keyword evidence="3 4" id="KW-0326">Glycosidase</keyword>
<evidence type="ECO:0000313" key="7">
    <source>
        <dbReference type="Proteomes" id="UP000007797"/>
    </source>
</evidence>
<evidence type="ECO:0000256" key="5">
    <source>
        <dbReference type="SAM" id="SignalP"/>
    </source>
</evidence>
<gene>
    <name evidence="6" type="ORF">DFA_08929</name>
</gene>
<dbReference type="InterPro" id="IPR012341">
    <property type="entry name" value="6hp_glycosidase-like_sf"/>
</dbReference>
<dbReference type="PANTHER" id="PTHR23403:SF1">
    <property type="entry name" value="TREHALASE"/>
    <property type="match status" value="1"/>
</dbReference>
<accession>F4Q535</accession>
<dbReference type="PROSITE" id="PS00928">
    <property type="entry name" value="TREHALASE_2"/>
    <property type="match status" value="1"/>
</dbReference>
<dbReference type="InterPro" id="IPR001661">
    <property type="entry name" value="Glyco_hydro_37"/>
</dbReference>
<dbReference type="AlphaFoldDB" id="F4Q535"/>
<reference evidence="7" key="1">
    <citation type="journal article" date="2011" name="Genome Res.">
        <title>Phylogeny-wide analysis of social amoeba genomes highlights ancient origins for complex intercellular communication.</title>
        <authorList>
            <person name="Heidel A.J."/>
            <person name="Lawal H.M."/>
            <person name="Felder M."/>
            <person name="Schilde C."/>
            <person name="Helps N.R."/>
            <person name="Tunggal B."/>
            <person name="Rivero F."/>
            <person name="John U."/>
            <person name="Schleicher M."/>
            <person name="Eichinger L."/>
            <person name="Platzer M."/>
            <person name="Noegel A.A."/>
            <person name="Schaap P."/>
            <person name="Gloeckner G."/>
        </authorList>
    </citation>
    <scope>NUCLEOTIDE SEQUENCE [LARGE SCALE GENOMIC DNA]</scope>
    <source>
        <strain evidence="7">SH3</strain>
    </source>
</reference>
<keyword evidence="7" id="KW-1185">Reference proteome</keyword>
<organism evidence="6 7">
    <name type="scientific">Cavenderia fasciculata</name>
    <name type="common">Slime mold</name>
    <name type="synonym">Dictyostelium fasciculatum</name>
    <dbReference type="NCBI Taxonomy" id="261658"/>
    <lineage>
        <taxon>Eukaryota</taxon>
        <taxon>Amoebozoa</taxon>
        <taxon>Evosea</taxon>
        <taxon>Eumycetozoa</taxon>
        <taxon>Dictyostelia</taxon>
        <taxon>Acytosteliales</taxon>
        <taxon>Cavenderiaceae</taxon>
        <taxon>Cavenderia</taxon>
    </lineage>
</organism>
<evidence type="ECO:0000256" key="1">
    <source>
        <dbReference type="ARBA" id="ARBA00005615"/>
    </source>
</evidence>
<dbReference type="Pfam" id="PF01204">
    <property type="entry name" value="Trehalase"/>
    <property type="match status" value="1"/>
</dbReference>